<evidence type="ECO:0000313" key="4">
    <source>
        <dbReference type="Proteomes" id="UP000182584"/>
    </source>
</evidence>
<dbReference type="AlphaFoldDB" id="A0A1H9QJY1"/>
<dbReference type="PIRSF" id="PIRSF002825">
    <property type="entry name" value="CfbpA"/>
    <property type="match status" value="1"/>
</dbReference>
<dbReference type="PANTHER" id="PTHR30006">
    <property type="entry name" value="THIAMINE-BINDING PERIPLASMIC PROTEIN-RELATED"/>
    <property type="match status" value="1"/>
</dbReference>
<organism evidence="3 4">
    <name type="scientific">Butyrivibrio fibrisolvens</name>
    <dbReference type="NCBI Taxonomy" id="831"/>
    <lineage>
        <taxon>Bacteria</taxon>
        <taxon>Bacillati</taxon>
        <taxon>Bacillota</taxon>
        <taxon>Clostridia</taxon>
        <taxon>Lachnospirales</taxon>
        <taxon>Lachnospiraceae</taxon>
        <taxon>Butyrivibrio</taxon>
    </lineage>
</organism>
<sequence length="360" mass="39838">MVRSFKKGNFHLSKKISAAIFITIVIIFSLILGIDIPEKDRVNDVYQLSEDNKLIVYTAHKPEIYEPIIQEFEDETGIWVEVHSGGTNQMLELIASENNDPYADIMFGGGVDSLDSYSSYFEPYIGINEGHLDDSYTSVSGSYTVFSSLPIVFIYNTKLINYNERPKSWASLLSGAYDGEIAYADPCTSGSSYTALMTMLQVMPLNDGDMSEDELLSRFVDSIGAEVLDSSSDVVTQVIAGRKTIGITTEEVARKNISGGASIEMVYPEDGTAALPDGCAIVKGSKHLDNARAFIDFVSGRSVQSYLSQYQFRRSVRDDIGESSDINVIIYDIDKATSKRSEILDKWSRLSESYRSGDDT</sequence>
<dbReference type="InterPro" id="IPR026045">
    <property type="entry name" value="Ferric-bd"/>
</dbReference>
<keyword evidence="2" id="KW-0812">Transmembrane</keyword>
<dbReference type="RefSeq" id="WP_074755396.1">
    <property type="nucleotide sequence ID" value="NZ_FOGJ01000008.1"/>
</dbReference>
<protein>
    <submittedName>
        <fullName evidence="3">Iron(III) transport system substrate-binding protein</fullName>
    </submittedName>
</protein>
<name>A0A1H9QJY1_BUTFI</name>
<reference evidence="3 4" key="1">
    <citation type="submission" date="2016-10" db="EMBL/GenBank/DDBJ databases">
        <authorList>
            <person name="de Groot N.N."/>
        </authorList>
    </citation>
    <scope>NUCLEOTIDE SEQUENCE [LARGE SCALE GENOMIC DNA]</scope>
    <source>
        <strain evidence="3 4">AR40</strain>
    </source>
</reference>
<dbReference type="GO" id="GO:0030975">
    <property type="term" value="F:thiamine binding"/>
    <property type="evidence" value="ECO:0007669"/>
    <property type="project" value="TreeGrafter"/>
</dbReference>
<dbReference type="PANTHER" id="PTHR30006:SF2">
    <property type="entry name" value="ABC TRANSPORTER SUBSTRATE-BINDING PROTEIN"/>
    <property type="match status" value="1"/>
</dbReference>
<dbReference type="GO" id="GO:0030976">
    <property type="term" value="F:thiamine pyrophosphate binding"/>
    <property type="evidence" value="ECO:0007669"/>
    <property type="project" value="TreeGrafter"/>
</dbReference>
<keyword evidence="2" id="KW-1133">Transmembrane helix</keyword>
<dbReference type="EMBL" id="FOGJ01000008">
    <property type="protein sequence ID" value="SER60728.1"/>
    <property type="molecule type" value="Genomic_DNA"/>
</dbReference>
<accession>A0A1H9QJY1</accession>
<dbReference type="Proteomes" id="UP000182584">
    <property type="component" value="Unassembled WGS sequence"/>
</dbReference>
<feature type="transmembrane region" description="Helical" evidence="2">
    <location>
        <begin position="12"/>
        <end position="34"/>
    </location>
</feature>
<dbReference type="Gene3D" id="3.40.190.10">
    <property type="entry name" value="Periplasmic binding protein-like II"/>
    <property type="match status" value="2"/>
</dbReference>
<dbReference type="OrthoDB" id="9791045at2"/>
<proteinExistence type="predicted"/>
<dbReference type="SUPFAM" id="SSF53850">
    <property type="entry name" value="Periplasmic binding protein-like II"/>
    <property type="match status" value="1"/>
</dbReference>
<dbReference type="Pfam" id="PF13343">
    <property type="entry name" value="SBP_bac_6"/>
    <property type="match status" value="1"/>
</dbReference>
<gene>
    <name evidence="3" type="ORF">SAMN04487884_10826</name>
</gene>
<evidence type="ECO:0000313" key="3">
    <source>
        <dbReference type="EMBL" id="SER60728.1"/>
    </source>
</evidence>
<evidence type="ECO:0000256" key="1">
    <source>
        <dbReference type="ARBA" id="ARBA00022729"/>
    </source>
</evidence>
<keyword evidence="1" id="KW-0732">Signal</keyword>
<evidence type="ECO:0000256" key="2">
    <source>
        <dbReference type="SAM" id="Phobius"/>
    </source>
</evidence>
<dbReference type="GO" id="GO:0015888">
    <property type="term" value="P:thiamine transport"/>
    <property type="evidence" value="ECO:0007669"/>
    <property type="project" value="TreeGrafter"/>
</dbReference>
<keyword evidence="2" id="KW-0472">Membrane</keyword>
<dbReference type="GO" id="GO:0030288">
    <property type="term" value="C:outer membrane-bounded periplasmic space"/>
    <property type="evidence" value="ECO:0007669"/>
    <property type="project" value="TreeGrafter"/>
</dbReference>